<evidence type="ECO:0000256" key="2">
    <source>
        <dbReference type="ARBA" id="ARBA00009387"/>
    </source>
</evidence>
<name>A0ABW4I3J9_9SPHN</name>
<dbReference type="PANTHER" id="PTHR37423:SF2">
    <property type="entry name" value="MEMBRANE-BOUND LYTIC MUREIN TRANSGLYCOSYLASE C"/>
    <property type="match status" value="1"/>
</dbReference>
<evidence type="ECO:0000313" key="7">
    <source>
        <dbReference type="Proteomes" id="UP001597115"/>
    </source>
</evidence>
<dbReference type="SUPFAM" id="SSF48435">
    <property type="entry name" value="Bacterial muramidases"/>
    <property type="match status" value="1"/>
</dbReference>
<dbReference type="InterPro" id="IPR008258">
    <property type="entry name" value="Transglycosylase_SLT_dom_1"/>
</dbReference>
<evidence type="ECO:0000256" key="3">
    <source>
        <dbReference type="ARBA" id="ARBA00022729"/>
    </source>
</evidence>
<dbReference type="RefSeq" id="WP_380888440.1">
    <property type="nucleotide sequence ID" value="NZ_JBHUDY010000001.1"/>
</dbReference>
<dbReference type="PANTHER" id="PTHR37423">
    <property type="entry name" value="SOLUBLE LYTIC MUREIN TRANSGLYCOSYLASE-RELATED"/>
    <property type="match status" value="1"/>
</dbReference>
<dbReference type="Pfam" id="PF01464">
    <property type="entry name" value="SLT"/>
    <property type="match status" value="1"/>
</dbReference>
<accession>A0ABW4I3J9</accession>
<gene>
    <name evidence="6" type="ORF">ACFSCW_08635</name>
</gene>
<sequence length="674" mass="72800">MAGSPPNKDQASNLSSMVKRLILPSALLLGTATAVIADPTALVSTQPAAPQAPYDVGDPVVAAIPQWNALRQTDTMPFDSYANFLIAHPGWPGETAMRRAAERALAPDSISPMRVIAYFDRFPPLTNTGQARYAEALASAGRPVDALNAARKAWTSGSLTPTDDALISGRFGSQFTPVDQDERMDRLLWAGKTSAAQTQLALTSMTKRSLFQARLALRTNAPDAQMVADSLPASWQADAGFVADKAMWLRAASPDAARAWLAQPRTLSGRPAEVERWFELLLSTAKTASAAGDNVSAYRIAQLLDQTYAPGTVVRDRPLGERDDYTSIAWLAGWTSLNSGRAADATAMFVRYANAAKSPQTQAKGFYWAARAAQTAGRTEESSRYWEMAATHPDQYYGQLALERLGRPIPPPGTAGATTPSSSERVAFNQREIVRAARALGQQGDWQTQSLFIRAIAASVESDSDHALATELAQGIGRPDLAVMVGRNARLNGASDYVRAGYPQVKMPQGQEAWTTIVHAIARQESQFDRAAVSRVGARGLMQLMPGTAREQAGKSGLSYDTTALTSDIGYNIQLGSAYFQRLLTYNGGNYPLAIAAYNAGQGNVNKWIAAYGDPRYPGADMVKWIENIPFQETRNYVQRVLENAVVYDTLHPEKATMRGPALLSAYLGKSTRG</sequence>
<dbReference type="Proteomes" id="UP001597115">
    <property type="component" value="Unassembled WGS sequence"/>
</dbReference>
<keyword evidence="3 4" id="KW-0732">Signal</keyword>
<evidence type="ECO:0000256" key="4">
    <source>
        <dbReference type="SAM" id="SignalP"/>
    </source>
</evidence>
<comment type="caution">
    <text evidence="6">The sequence shown here is derived from an EMBL/GenBank/DDBJ whole genome shotgun (WGS) entry which is preliminary data.</text>
</comment>
<dbReference type="Gene3D" id="1.10.530.10">
    <property type="match status" value="1"/>
</dbReference>
<dbReference type="Gene3D" id="1.25.20.10">
    <property type="entry name" value="Bacterial muramidases"/>
    <property type="match status" value="1"/>
</dbReference>
<dbReference type="EMBL" id="JBHUDY010000001">
    <property type="protein sequence ID" value="MFD1611865.1"/>
    <property type="molecule type" value="Genomic_DNA"/>
</dbReference>
<dbReference type="InterPro" id="IPR023346">
    <property type="entry name" value="Lysozyme-like_dom_sf"/>
</dbReference>
<dbReference type="SUPFAM" id="SSF53955">
    <property type="entry name" value="Lysozyme-like"/>
    <property type="match status" value="1"/>
</dbReference>
<organism evidence="6 7">
    <name type="scientific">Sphingomonas tabacisoli</name>
    <dbReference type="NCBI Taxonomy" id="2249466"/>
    <lineage>
        <taxon>Bacteria</taxon>
        <taxon>Pseudomonadati</taxon>
        <taxon>Pseudomonadota</taxon>
        <taxon>Alphaproteobacteria</taxon>
        <taxon>Sphingomonadales</taxon>
        <taxon>Sphingomonadaceae</taxon>
        <taxon>Sphingomonas</taxon>
    </lineage>
</organism>
<keyword evidence="7" id="KW-1185">Reference proteome</keyword>
<feature type="domain" description="Transglycosylase SLT" evidence="5">
    <location>
        <begin position="511"/>
        <end position="613"/>
    </location>
</feature>
<evidence type="ECO:0000313" key="6">
    <source>
        <dbReference type="EMBL" id="MFD1611865.1"/>
    </source>
</evidence>
<comment type="similarity">
    <text evidence="1">Belongs to the transglycosylase Slt family.</text>
</comment>
<dbReference type="CDD" id="cd13401">
    <property type="entry name" value="Slt70-like"/>
    <property type="match status" value="1"/>
</dbReference>
<evidence type="ECO:0000259" key="5">
    <source>
        <dbReference type="Pfam" id="PF01464"/>
    </source>
</evidence>
<proteinExistence type="inferred from homology"/>
<evidence type="ECO:0000256" key="1">
    <source>
        <dbReference type="ARBA" id="ARBA00007734"/>
    </source>
</evidence>
<feature type="signal peptide" evidence="4">
    <location>
        <begin position="1"/>
        <end position="37"/>
    </location>
</feature>
<protein>
    <submittedName>
        <fullName evidence="6">Lytic transglycosylase domain-containing protein</fullName>
    </submittedName>
</protein>
<dbReference type="InterPro" id="IPR008939">
    <property type="entry name" value="Lytic_TGlycosylase_superhlx_U"/>
</dbReference>
<reference evidence="7" key="1">
    <citation type="journal article" date="2019" name="Int. J. Syst. Evol. Microbiol.">
        <title>The Global Catalogue of Microorganisms (GCM) 10K type strain sequencing project: providing services to taxonomists for standard genome sequencing and annotation.</title>
        <authorList>
            <consortium name="The Broad Institute Genomics Platform"/>
            <consortium name="The Broad Institute Genome Sequencing Center for Infectious Disease"/>
            <person name="Wu L."/>
            <person name="Ma J."/>
        </authorList>
    </citation>
    <scope>NUCLEOTIDE SEQUENCE [LARGE SCALE GENOMIC DNA]</scope>
    <source>
        <strain evidence="7">CGMCC 1.16275</strain>
    </source>
</reference>
<feature type="chain" id="PRO_5045261393" evidence="4">
    <location>
        <begin position="38"/>
        <end position="674"/>
    </location>
</feature>
<comment type="similarity">
    <text evidence="2">Belongs to the virb1 family.</text>
</comment>